<sequence>MKPYTYSYSGERGPRVWQTVRVSGDKPQKYRLSGLKPKTYYAIRVQAISDRGPGVVSDVVKMKTLPVAPAVVKPADIKVHDNNTVAVRFSAPRDPEDPRKPIKEFVVHYTADDPSSDDAQWKEMFWTEPDDDFSVSIPIGGEHFKPDTKYSIKV</sequence>
<reference evidence="4" key="1">
    <citation type="submission" date="2016-06" db="UniProtKB">
        <authorList>
            <consortium name="WormBaseParasite"/>
        </authorList>
    </citation>
    <scope>IDENTIFICATION</scope>
</reference>
<dbReference type="OrthoDB" id="10253954at2759"/>
<dbReference type="AlphaFoldDB" id="A0A183CYU8"/>
<dbReference type="Gene3D" id="2.60.40.10">
    <property type="entry name" value="Immunoglobulins"/>
    <property type="match status" value="2"/>
</dbReference>
<organism evidence="4">
    <name type="scientific">Gongylonema pulchrum</name>
    <dbReference type="NCBI Taxonomy" id="637853"/>
    <lineage>
        <taxon>Eukaryota</taxon>
        <taxon>Metazoa</taxon>
        <taxon>Ecdysozoa</taxon>
        <taxon>Nematoda</taxon>
        <taxon>Chromadorea</taxon>
        <taxon>Rhabditida</taxon>
        <taxon>Spirurina</taxon>
        <taxon>Spiruromorpha</taxon>
        <taxon>Spiruroidea</taxon>
        <taxon>Gongylonematidae</taxon>
        <taxon>Gongylonema</taxon>
    </lineage>
</organism>
<gene>
    <name evidence="2" type="ORF">GPUH_LOCUS1639</name>
</gene>
<dbReference type="SUPFAM" id="SSF49265">
    <property type="entry name" value="Fibronectin type III"/>
    <property type="match status" value="1"/>
</dbReference>
<evidence type="ECO:0000259" key="1">
    <source>
        <dbReference type="PROSITE" id="PS50853"/>
    </source>
</evidence>
<dbReference type="Proteomes" id="UP000271098">
    <property type="component" value="Unassembled WGS sequence"/>
</dbReference>
<dbReference type="CDD" id="cd00063">
    <property type="entry name" value="FN3"/>
    <property type="match status" value="2"/>
</dbReference>
<keyword evidence="3" id="KW-1185">Reference proteome</keyword>
<dbReference type="InterPro" id="IPR013783">
    <property type="entry name" value="Ig-like_fold"/>
</dbReference>
<evidence type="ECO:0000313" key="3">
    <source>
        <dbReference type="Proteomes" id="UP000271098"/>
    </source>
</evidence>
<protein>
    <submittedName>
        <fullName evidence="4">Fibronectin type-III domain-containing protein</fullName>
    </submittedName>
</protein>
<feature type="domain" description="Fibronectin type-III" evidence="1">
    <location>
        <begin position="1"/>
        <end position="67"/>
    </location>
</feature>
<dbReference type="InterPro" id="IPR003961">
    <property type="entry name" value="FN3_dom"/>
</dbReference>
<dbReference type="PROSITE" id="PS50853">
    <property type="entry name" value="FN3"/>
    <property type="match status" value="1"/>
</dbReference>
<dbReference type="WBParaSite" id="GPUH_0000164301-mRNA-1">
    <property type="protein sequence ID" value="GPUH_0000164301-mRNA-1"/>
    <property type="gene ID" value="GPUH_0000164301"/>
</dbReference>
<evidence type="ECO:0000313" key="4">
    <source>
        <dbReference type="WBParaSite" id="GPUH_0000164301-mRNA-1"/>
    </source>
</evidence>
<evidence type="ECO:0000313" key="2">
    <source>
        <dbReference type="EMBL" id="VDK30597.1"/>
    </source>
</evidence>
<accession>A0A183CYU8</accession>
<reference evidence="2 3" key="2">
    <citation type="submission" date="2018-11" db="EMBL/GenBank/DDBJ databases">
        <authorList>
            <consortium name="Pathogen Informatics"/>
        </authorList>
    </citation>
    <scope>NUCLEOTIDE SEQUENCE [LARGE SCALE GENOMIC DNA]</scope>
</reference>
<proteinExistence type="predicted"/>
<dbReference type="EMBL" id="UYRT01002089">
    <property type="protein sequence ID" value="VDK30597.1"/>
    <property type="molecule type" value="Genomic_DNA"/>
</dbReference>
<dbReference type="InterPro" id="IPR036116">
    <property type="entry name" value="FN3_sf"/>
</dbReference>
<name>A0A183CYU8_9BILA</name>